<organism evidence="4 5">
    <name type="scientific">Lingula anatina</name>
    <name type="common">Brachiopod</name>
    <name type="synonym">Lingula unguis</name>
    <dbReference type="NCBI Taxonomy" id="7574"/>
    <lineage>
        <taxon>Eukaryota</taxon>
        <taxon>Metazoa</taxon>
        <taxon>Spiralia</taxon>
        <taxon>Lophotrochozoa</taxon>
        <taxon>Brachiopoda</taxon>
        <taxon>Linguliformea</taxon>
        <taxon>Lingulata</taxon>
        <taxon>Lingulida</taxon>
        <taxon>Linguloidea</taxon>
        <taxon>Lingulidae</taxon>
        <taxon>Lingula</taxon>
    </lineage>
</organism>
<sequence>MQKTFIQKRSMFLDLRIRLTKQSIIFLLDALAECLENASFMSYNNETGFPGATTSSASMGDIITATTETSVWWPVDDPCSNYTVLDQPWRNVANGKNYAHKCDDEYDGFVKQWYRLIGGAGTGIPSTCQATNHCGAYVPIYLNGDLPNATGAVVTIPLCGTHVNGCCDPDWPTYNIPHSLRAKHCGGYFVYELEPTTGCYAAYCGTDL</sequence>
<dbReference type="STRING" id="7574.A0A1S3JZC3"/>
<dbReference type="GeneID" id="106177503"/>
<protein>
    <submittedName>
        <fullName evidence="5">Oncoprotein-induced transcript 3 protein-like</fullName>
    </submittedName>
</protein>
<dbReference type="RefSeq" id="XP_013415745.1">
    <property type="nucleotide sequence ID" value="XM_013560291.1"/>
</dbReference>
<dbReference type="InterPro" id="IPR057774">
    <property type="entry name" value="D8C_UMOD/GP2/OIT3-like"/>
</dbReference>
<evidence type="ECO:0000256" key="1">
    <source>
        <dbReference type="ARBA" id="ARBA00022729"/>
    </source>
</evidence>
<dbReference type="Pfam" id="PF23283">
    <property type="entry name" value="D8C_UMOD"/>
    <property type="match status" value="1"/>
</dbReference>
<feature type="domain" description="UMOD/GP2/OIT3-like D8C" evidence="3">
    <location>
        <begin position="116"/>
        <end position="204"/>
    </location>
</feature>
<keyword evidence="2" id="KW-1015">Disulfide bond</keyword>
<reference evidence="5" key="1">
    <citation type="submission" date="2025-08" db="UniProtKB">
        <authorList>
            <consortium name="RefSeq"/>
        </authorList>
    </citation>
    <scope>IDENTIFICATION</scope>
    <source>
        <tissue evidence="5">Gonads</tissue>
    </source>
</reference>
<dbReference type="InParanoid" id="A0A1S3JZC3"/>
<gene>
    <name evidence="5" type="primary">LOC106177503</name>
</gene>
<evidence type="ECO:0000256" key="2">
    <source>
        <dbReference type="ARBA" id="ARBA00023157"/>
    </source>
</evidence>
<proteinExistence type="predicted"/>
<accession>A0A1S3JZC3</accession>
<evidence type="ECO:0000313" key="5">
    <source>
        <dbReference type="RefSeq" id="XP_013415745.1"/>
    </source>
</evidence>
<dbReference type="PANTHER" id="PTHR36191">
    <property type="entry name" value="ENDO/EXONUCLEASE/PHOSPHATASE DOMAIN-CONTAINING PROTEIN-RELATED"/>
    <property type="match status" value="1"/>
</dbReference>
<evidence type="ECO:0000313" key="4">
    <source>
        <dbReference type="Proteomes" id="UP000085678"/>
    </source>
</evidence>
<keyword evidence="1" id="KW-0732">Signal</keyword>
<dbReference type="Proteomes" id="UP000085678">
    <property type="component" value="Unplaced"/>
</dbReference>
<dbReference type="AlphaFoldDB" id="A0A1S3JZC3"/>
<keyword evidence="4" id="KW-1185">Reference proteome</keyword>
<dbReference type="PANTHER" id="PTHR36191:SF4">
    <property type="entry name" value="VWFD DOMAIN-CONTAINING PROTEIN"/>
    <property type="match status" value="1"/>
</dbReference>
<dbReference type="KEGG" id="lak:106177503"/>
<name>A0A1S3JZC3_LINAN</name>
<evidence type="ECO:0000259" key="3">
    <source>
        <dbReference type="Pfam" id="PF23283"/>
    </source>
</evidence>
<dbReference type="OrthoDB" id="10043005at2759"/>